<evidence type="ECO:0000313" key="2">
    <source>
        <dbReference type="Proteomes" id="UP000005239"/>
    </source>
</evidence>
<name>A0A2A6BAK8_PRIPA</name>
<accession>A0A8R1UD17</accession>
<evidence type="ECO:0000313" key="1">
    <source>
        <dbReference type="EnsemblMetazoa" id="PPA19934.1"/>
    </source>
</evidence>
<dbReference type="SUPFAM" id="SSF53850">
    <property type="entry name" value="Periplasmic binding protein-like II"/>
    <property type="match status" value="1"/>
</dbReference>
<keyword evidence="2" id="KW-1185">Reference proteome</keyword>
<organism evidence="1 2">
    <name type="scientific">Pristionchus pacificus</name>
    <name type="common">Parasitic nematode worm</name>
    <dbReference type="NCBI Taxonomy" id="54126"/>
    <lineage>
        <taxon>Eukaryota</taxon>
        <taxon>Metazoa</taxon>
        <taxon>Ecdysozoa</taxon>
        <taxon>Nematoda</taxon>
        <taxon>Chromadorea</taxon>
        <taxon>Rhabditida</taxon>
        <taxon>Rhabditina</taxon>
        <taxon>Diplogasteromorpha</taxon>
        <taxon>Diplogasteroidea</taxon>
        <taxon>Neodiplogasteridae</taxon>
        <taxon>Pristionchus</taxon>
    </lineage>
</organism>
<proteinExistence type="predicted"/>
<dbReference type="Proteomes" id="UP000005239">
    <property type="component" value="Unassembled WGS sequence"/>
</dbReference>
<reference evidence="1" key="2">
    <citation type="submission" date="2022-06" db="UniProtKB">
        <authorList>
            <consortium name="EnsemblMetazoa"/>
        </authorList>
    </citation>
    <scope>IDENTIFICATION</scope>
    <source>
        <strain evidence="1">PS312</strain>
    </source>
</reference>
<gene>
    <name evidence="1" type="primary">WBGene00109488</name>
</gene>
<protein>
    <submittedName>
        <fullName evidence="1">Uncharacterized protein</fullName>
    </submittedName>
</protein>
<dbReference type="AlphaFoldDB" id="A0A2A6BAK8"/>
<dbReference type="EnsemblMetazoa" id="PPA19934.1">
    <property type="protein sequence ID" value="PPA19934.1"/>
    <property type="gene ID" value="WBGene00109488"/>
</dbReference>
<sequence>MYLNPHTGAITGIYADMWRELARWEKKELIFMKGTVYGGYTPDPVTGKFDGILGWLQDGTVDGISEDFTYRIPIEEAFYERTSSQVDDINNFIVFTHFILALIIISFAAINLVERTVLVFRYRLRFGTQREGWIAKKYRVFNKLYDRVFNFLEDFFSPNISWDFYAKDSRRNHMLLYIIGSLFFALFYSAVFAGNAVVTVTEADIHLKELIVLFQSDAKTLLMRDLAYIKRNTLAEMFGRDVIDPFGNFPPSSLVGQGMYGKERPVTFYMVELWWKRYTNRPRSDTTPKSIMSFDPIPIYIFKTFLIICGCFYGLSIAVFVIEIIIGKVKQRRNNWIV</sequence>
<accession>A0A2A6BAK8</accession>
<reference evidence="2" key="1">
    <citation type="journal article" date="2008" name="Nat. Genet.">
        <title>The Pristionchus pacificus genome provides a unique perspective on nematode lifestyle and parasitism.</title>
        <authorList>
            <person name="Dieterich C."/>
            <person name="Clifton S.W."/>
            <person name="Schuster L.N."/>
            <person name="Chinwalla A."/>
            <person name="Delehaunty K."/>
            <person name="Dinkelacker I."/>
            <person name="Fulton L."/>
            <person name="Fulton R."/>
            <person name="Godfrey J."/>
            <person name="Minx P."/>
            <person name="Mitreva M."/>
            <person name="Roeseler W."/>
            <person name="Tian H."/>
            <person name="Witte H."/>
            <person name="Yang S.P."/>
            <person name="Wilson R.K."/>
            <person name="Sommer R.J."/>
        </authorList>
    </citation>
    <scope>NUCLEOTIDE SEQUENCE [LARGE SCALE GENOMIC DNA]</scope>
    <source>
        <strain evidence="2">PS312</strain>
    </source>
</reference>